<sequence>MTADDEVKWLDSDEMTAWLRLIAVAERLPGVLDTQLRRDSGLTHYEYQVLAMLSDAPNRTLRMTQLGRETNATLPRLSHVVKRLEGRGLVARTVAPDDKRANDATLTDAGWEVIVAAAPGHVQTVREHVLDPLNGRQVAALSEALGAILTKVDPKGDAPQDRRGAGTD</sequence>
<dbReference type="RefSeq" id="WP_035916381.1">
    <property type="nucleotide sequence ID" value="NZ_AVPJ01000008.1"/>
</dbReference>
<dbReference type="PROSITE" id="PS50995">
    <property type="entry name" value="HTH_MARR_2"/>
    <property type="match status" value="1"/>
</dbReference>
<dbReference type="GO" id="GO:0006950">
    <property type="term" value="P:response to stress"/>
    <property type="evidence" value="ECO:0007669"/>
    <property type="project" value="TreeGrafter"/>
</dbReference>
<dbReference type="InterPro" id="IPR036388">
    <property type="entry name" value="WH-like_DNA-bd_sf"/>
</dbReference>
<dbReference type="Gene3D" id="1.10.10.10">
    <property type="entry name" value="Winged helix-like DNA-binding domain superfamily/Winged helix DNA-binding domain"/>
    <property type="match status" value="1"/>
</dbReference>
<dbReference type="EMBL" id="AVPJ01000008">
    <property type="protein sequence ID" value="KGN32081.1"/>
    <property type="molecule type" value="Genomic_DNA"/>
</dbReference>
<gene>
    <name evidence="2" type="ORF">N802_10805</name>
</gene>
<evidence type="ECO:0000313" key="3">
    <source>
        <dbReference type="Proteomes" id="UP000030002"/>
    </source>
</evidence>
<dbReference type="PANTHER" id="PTHR33164">
    <property type="entry name" value="TRANSCRIPTIONAL REGULATOR, MARR FAMILY"/>
    <property type="match status" value="1"/>
</dbReference>
<dbReference type="Proteomes" id="UP000030002">
    <property type="component" value="Unassembled WGS sequence"/>
</dbReference>
<organism evidence="2 3">
    <name type="scientific">Knoellia sinensis KCTC 19936</name>
    <dbReference type="NCBI Taxonomy" id="1385520"/>
    <lineage>
        <taxon>Bacteria</taxon>
        <taxon>Bacillati</taxon>
        <taxon>Actinomycetota</taxon>
        <taxon>Actinomycetes</taxon>
        <taxon>Micrococcales</taxon>
        <taxon>Intrasporangiaceae</taxon>
        <taxon>Knoellia</taxon>
    </lineage>
</organism>
<accession>A0A0A0J905</accession>
<dbReference type="InterPro" id="IPR000835">
    <property type="entry name" value="HTH_MarR-typ"/>
</dbReference>
<evidence type="ECO:0000259" key="1">
    <source>
        <dbReference type="PROSITE" id="PS50995"/>
    </source>
</evidence>
<protein>
    <submittedName>
        <fullName evidence="2">MarR family transcriptional regulator</fullName>
    </submittedName>
</protein>
<dbReference type="AlphaFoldDB" id="A0A0A0J905"/>
<dbReference type="InterPro" id="IPR039422">
    <property type="entry name" value="MarR/SlyA-like"/>
</dbReference>
<dbReference type="PANTHER" id="PTHR33164:SF99">
    <property type="entry name" value="MARR FAMILY REGULATORY PROTEIN"/>
    <property type="match status" value="1"/>
</dbReference>
<dbReference type="SUPFAM" id="SSF46785">
    <property type="entry name" value="Winged helix' DNA-binding domain"/>
    <property type="match status" value="1"/>
</dbReference>
<keyword evidence="3" id="KW-1185">Reference proteome</keyword>
<dbReference type="SMART" id="SM00347">
    <property type="entry name" value="HTH_MARR"/>
    <property type="match status" value="1"/>
</dbReference>
<dbReference type="InterPro" id="IPR036390">
    <property type="entry name" value="WH_DNA-bd_sf"/>
</dbReference>
<comment type="caution">
    <text evidence="2">The sequence shown here is derived from an EMBL/GenBank/DDBJ whole genome shotgun (WGS) entry which is preliminary data.</text>
</comment>
<dbReference type="Pfam" id="PF12802">
    <property type="entry name" value="MarR_2"/>
    <property type="match status" value="1"/>
</dbReference>
<dbReference type="STRING" id="1385520.N802_10805"/>
<evidence type="ECO:0000313" key="2">
    <source>
        <dbReference type="EMBL" id="KGN32081.1"/>
    </source>
</evidence>
<feature type="domain" description="HTH marR-type" evidence="1">
    <location>
        <begin position="12"/>
        <end position="150"/>
    </location>
</feature>
<dbReference type="eggNOG" id="COG1846">
    <property type="taxonomic scope" value="Bacteria"/>
</dbReference>
<dbReference type="GO" id="GO:0003700">
    <property type="term" value="F:DNA-binding transcription factor activity"/>
    <property type="evidence" value="ECO:0007669"/>
    <property type="project" value="InterPro"/>
</dbReference>
<name>A0A0A0J905_9MICO</name>
<proteinExistence type="predicted"/>
<reference evidence="2 3" key="1">
    <citation type="submission" date="2013-08" db="EMBL/GenBank/DDBJ databases">
        <title>The genome sequence of Knoellia sinensis.</title>
        <authorList>
            <person name="Zhu W."/>
            <person name="Wang G."/>
        </authorList>
    </citation>
    <scope>NUCLEOTIDE SEQUENCE [LARGE SCALE GENOMIC DNA]</scope>
    <source>
        <strain evidence="2 3">KCTC 19936</strain>
    </source>
</reference>